<dbReference type="SFLD" id="SFLDG00002">
    <property type="entry name" value="C1.7:_P-type_atpase_like"/>
    <property type="match status" value="1"/>
</dbReference>
<dbReference type="InterPro" id="IPR017969">
    <property type="entry name" value="Heavy-metal-associated_CS"/>
</dbReference>
<dbReference type="InterPro" id="IPR023214">
    <property type="entry name" value="HAD_sf"/>
</dbReference>
<dbReference type="SUPFAM" id="SSF56784">
    <property type="entry name" value="HAD-like"/>
    <property type="match status" value="1"/>
</dbReference>
<dbReference type="Pfam" id="PF00403">
    <property type="entry name" value="HMA"/>
    <property type="match status" value="1"/>
</dbReference>
<feature type="transmembrane region" description="Helical" evidence="10">
    <location>
        <begin position="156"/>
        <end position="180"/>
    </location>
</feature>
<dbReference type="SFLD" id="SFLDF00027">
    <property type="entry name" value="p-type_atpase"/>
    <property type="match status" value="1"/>
</dbReference>
<evidence type="ECO:0000256" key="4">
    <source>
        <dbReference type="ARBA" id="ARBA00022723"/>
    </source>
</evidence>
<keyword evidence="9 10" id="KW-0472">Membrane</keyword>
<dbReference type="InterPro" id="IPR036163">
    <property type="entry name" value="HMA_dom_sf"/>
</dbReference>
<feature type="transmembrane region" description="Helical" evidence="10">
    <location>
        <begin position="344"/>
        <end position="363"/>
    </location>
</feature>
<feature type="transmembrane region" description="Helical" evidence="10">
    <location>
        <begin position="730"/>
        <end position="748"/>
    </location>
</feature>
<dbReference type="InterPro" id="IPR059000">
    <property type="entry name" value="ATPase_P-type_domA"/>
</dbReference>
<dbReference type="GO" id="GO:0005886">
    <property type="term" value="C:plasma membrane"/>
    <property type="evidence" value="ECO:0007669"/>
    <property type="project" value="UniProtKB-SubCell"/>
</dbReference>
<feature type="domain" description="HMA" evidence="11">
    <location>
        <begin position="20"/>
        <end position="86"/>
    </location>
</feature>
<dbReference type="SUPFAM" id="SSF81665">
    <property type="entry name" value="Calcium ATPase, transmembrane domain M"/>
    <property type="match status" value="1"/>
</dbReference>
<organism evidence="12 13">
    <name type="scientific">Candidatus Ozemobacter sibiricus</name>
    <dbReference type="NCBI Taxonomy" id="2268124"/>
    <lineage>
        <taxon>Bacteria</taxon>
        <taxon>Candidatus Ozemobacteria</taxon>
        <taxon>Candidatus Ozemobacterales</taxon>
        <taxon>Candidatus Ozemobacteraceae</taxon>
        <taxon>Candidatus Ozemobacter</taxon>
    </lineage>
</organism>
<feature type="transmembrane region" description="Helical" evidence="10">
    <location>
        <begin position="186"/>
        <end position="203"/>
    </location>
</feature>
<comment type="similarity">
    <text evidence="2 10">Belongs to the cation transport ATPase (P-type) (TC 3.A.3) family. Type IB subfamily.</text>
</comment>
<dbReference type="InterPro" id="IPR023299">
    <property type="entry name" value="ATPase_P-typ_cyto_dom_N"/>
</dbReference>
<evidence type="ECO:0000259" key="11">
    <source>
        <dbReference type="PROSITE" id="PS50846"/>
    </source>
</evidence>
<dbReference type="Pfam" id="PF00122">
    <property type="entry name" value="E1-E2_ATPase"/>
    <property type="match status" value="1"/>
</dbReference>
<dbReference type="CDD" id="cd00371">
    <property type="entry name" value="HMA"/>
    <property type="match status" value="1"/>
</dbReference>
<comment type="caution">
    <text evidence="12">The sequence shown here is derived from an EMBL/GenBank/DDBJ whole genome shotgun (WGS) entry which is preliminary data.</text>
</comment>
<dbReference type="PANTHER" id="PTHR43520">
    <property type="entry name" value="ATP7, ISOFORM B"/>
    <property type="match status" value="1"/>
</dbReference>
<dbReference type="NCBIfam" id="TIGR01494">
    <property type="entry name" value="ATPase_P-type"/>
    <property type="match status" value="2"/>
</dbReference>
<keyword evidence="8 10" id="KW-1133">Transmembrane helix</keyword>
<evidence type="ECO:0000256" key="10">
    <source>
        <dbReference type="RuleBase" id="RU362081"/>
    </source>
</evidence>
<dbReference type="InterPro" id="IPR044492">
    <property type="entry name" value="P_typ_ATPase_HD_dom"/>
</dbReference>
<dbReference type="InterPro" id="IPR006121">
    <property type="entry name" value="HMA_dom"/>
</dbReference>
<feature type="transmembrane region" description="Helical" evidence="10">
    <location>
        <begin position="696"/>
        <end position="718"/>
    </location>
</feature>
<dbReference type="PROSITE" id="PS50846">
    <property type="entry name" value="HMA_2"/>
    <property type="match status" value="1"/>
</dbReference>
<dbReference type="EMBL" id="QOQW01000014">
    <property type="protein sequence ID" value="RCK79360.1"/>
    <property type="molecule type" value="Genomic_DNA"/>
</dbReference>
<reference evidence="12 13" key="1">
    <citation type="submission" date="2018-05" db="EMBL/GenBank/DDBJ databases">
        <title>A metagenomic window into the 2 km-deep terrestrial subsurface aquifer revealed taxonomically and functionally diverse microbial community comprising novel uncultured bacterial lineages.</title>
        <authorList>
            <person name="Kadnikov V.V."/>
            <person name="Mardanov A.V."/>
            <person name="Beletsky A.V."/>
            <person name="Banks D."/>
            <person name="Pimenov N.V."/>
            <person name="Frank Y.A."/>
            <person name="Karnachuk O.V."/>
            <person name="Ravin N.V."/>
        </authorList>
    </citation>
    <scope>NUCLEOTIDE SEQUENCE [LARGE SCALE GENOMIC DNA]</scope>
    <source>
        <strain evidence="12">BY5</strain>
    </source>
</reference>
<dbReference type="GO" id="GO:0005507">
    <property type="term" value="F:copper ion binding"/>
    <property type="evidence" value="ECO:0007669"/>
    <property type="project" value="TreeGrafter"/>
</dbReference>
<dbReference type="PRINTS" id="PR00119">
    <property type="entry name" value="CATATPASE"/>
</dbReference>
<dbReference type="AlphaFoldDB" id="A0A367ZMT9"/>
<evidence type="ECO:0000256" key="9">
    <source>
        <dbReference type="ARBA" id="ARBA00023136"/>
    </source>
</evidence>
<proteinExistence type="inferred from homology"/>
<dbReference type="Gene3D" id="2.70.150.10">
    <property type="entry name" value="Calcium-transporting ATPase, cytoplasmic transduction domain A"/>
    <property type="match status" value="1"/>
</dbReference>
<evidence type="ECO:0000256" key="2">
    <source>
        <dbReference type="ARBA" id="ARBA00006024"/>
    </source>
</evidence>
<dbReference type="GO" id="GO:0016887">
    <property type="term" value="F:ATP hydrolysis activity"/>
    <property type="evidence" value="ECO:0007669"/>
    <property type="project" value="InterPro"/>
</dbReference>
<evidence type="ECO:0000256" key="6">
    <source>
        <dbReference type="ARBA" id="ARBA00022840"/>
    </source>
</evidence>
<evidence type="ECO:0000256" key="3">
    <source>
        <dbReference type="ARBA" id="ARBA00022692"/>
    </source>
</evidence>
<keyword evidence="10" id="KW-1003">Cell membrane</keyword>
<keyword evidence="4 10" id="KW-0479">Metal-binding</keyword>
<dbReference type="InterPro" id="IPR018303">
    <property type="entry name" value="ATPase_P-typ_P_site"/>
</dbReference>
<feature type="transmembrane region" description="Helical" evidence="10">
    <location>
        <begin position="101"/>
        <end position="119"/>
    </location>
</feature>
<dbReference type="GO" id="GO:0055070">
    <property type="term" value="P:copper ion homeostasis"/>
    <property type="evidence" value="ECO:0007669"/>
    <property type="project" value="TreeGrafter"/>
</dbReference>
<dbReference type="InterPro" id="IPR023298">
    <property type="entry name" value="ATPase_P-typ_TM_dom_sf"/>
</dbReference>
<protein>
    <submittedName>
        <fullName evidence="12">Lead, cadmium, zinc and mercury transporting ATPase</fullName>
    </submittedName>
</protein>
<dbReference type="Proteomes" id="UP000252355">
    <property type="component" value="Unassembled WGS sequence"/>
</dbReference>
<evidence type="ECO:0000256" key="1">
    <source>
        <dbReference type="ARBA" id="ARBA00004127"/>
    </source>
</evidence>
<dbReference type="InterPro" id="IPR008250">
    <property type="entry name" value="ATPase_P-typ_transduc_dom_A_sf"/>
</dbReference>
<dbReference type="GO" id="GO:0043682">
    <property type="term" value="F:P-type divalent copper transporter activity"/>
    <property type="evidence" value="ECO:0007669"/>
    <property type="project" value="TreeGrafter"/>
</dbReference>
<dbReference type="FunFam" id="3.30.70.100:FF:000001">
    <property type="entry name" value="ATPase copper transporting beta"/>
    <property type="match status" value="1"/>
</dbReference>
<dbReference type="PRINTS" id="PR00943">
    <property type="entry name" value="CUATPASE"/>
</dbReference>
<keyword evidence="3 10" id="KW-0812">Transmembrane</keyword>
<gene>
    <name evidence="12" type="ORF">OZSIB_0231</name>
</gene>
<feature type="transmembrane region" description="Helical" evidence="10">
    <location>
        <begin position="375"/>
        <end position="402"/>
    </location>
</feature>
<dbReference type="InterPro" id="IPR027256">
    <property type="entry name" value="P-typ_ATPase_IB"/>
</dbReference>
<sequence length="769" mass="79810">MASPSPLAGNAPPDPPAAGESLLLAIGGMSCANCARGIEKGLATVPGIHWARVYLAEETAEIVYDPAVLDPATISARIAALGYEPRPLATPPEEEIDGRTVAFTAVLAIPVAVLAMAMADSPANRLLQMVLSGAVLATTGRRFFTGAYRALAARFATMDVLVALGIGAAWSYSALVLLVPSLGHDGMIHFETAAILVLFILFGKMLEARARHRAAEALRSLTRRQQVPARRLAPDGQETAVALEALRPGDRVRVLPGECFPADGEIERGETAADESLLTGESMPVPKSPGATVVSGSVNLTGEVVVRVVRSGRDATLPTLIRAMRRAQADKPAIQRFADRAADVFVPVVVLLAALTLLGWLAVGAGLHAALMHAVTVLVVACPCALGLATPTAVVVASGLALRRGLLVKKPSALEALAHVRFLLFDKTGTLTVGQPVVRHVEWLGENDAAGRGERPAAPPRPPPAAAALAMIRGLAARSLHPLARGVAAWLAEQGVAPVEPAAVEERQGFGLVGKDAAGARWLLGSEHLLAEHGLAIPAVPPPLAEQAMTPVFAARDTGVVAVFGLLDAPRPEAAAVVAALRARGVEPVMVSGDRLPVARAVGEALGIIEIRAGLKPEEKWQVVREFRARGPVCFVGDGINDAPALSAATVGVAVGSGADAAKEATDLVLPGHGLALLPFAIDLARATLARIRQNLFWAVIYNALALPLAMGVLVPWWGPRAALTPELAGLLMALSSVSVVTNSLLLARAFPEPRPAPPPAGRSDRPPA</sequence>
<dbReference type="Gene3D" id="3.40.1110.10">
    <property type="entry name" value="Calcium-transporting ATPase, cytoplasmic domain N"/>
    <property type="match status" value="1"/>
</dbReference>
<evidence type="ECO:0000256" key="8">
    <source>
        <dbReference type="ARBA" id="ARBA00022989"/>
    </source>
</evidence>
<dbReference type="GO" id="GO:0005524">
    <property type="term" value="F:ATP binding"/>
    <property type="evidence" value="ECO:0007669"/>
    <property type="project" value="UniProtKB-UniRule"/>
</dbReference>
<evidence type="ECO:0000313" key="13">
    <source>
        <dbReference type="Proteomes" id="UP000252355"/>
    </source>
</evidence>
<evidence type="ECO:0000313" key="12">
    <source>
        <dbReference type="EMBL" id="RCK79360.1"/>
    </source>
</evidence>
<dbReference type="Gene3D" id="3.40.50.1000">
    <property type="entry name" value="HAD superfamily/HAD-like"/>
    <property type="match status" value="1"/>
</dbReference>
<dbReference type="Gene3D" id="3.30.70.100">
    <property type="match status" value="1"/>
</dbReference>
<comment type="subcellular location">
    <subcellularLocation>
        <location evidence="10">Cell membrane</location>
    </subcellularLocation>
    <subcellularLocation>
        <location evidence="1">Endomembrane system</location>
        <topology evidence="1">Multi-pass membrane protein</topology>
    </subcellularLocation>
</comment>
<name>A0A367ZMT9_9BACT</name>
<dbReference type="SFLD" id="SFLDS00003">
    <property type="entry name" value="Haloacid_Dehalogenase"/>
    <property type="match status" value="1"/>
</dbReference>
<keyword evidence="7" id="KW-1278">Translocase</keyword>
<dbReference type="InterPro" id="IPR001757">
    <property type="entry name" value="P_typ_ATPase"/>
</dbReference>
<dbReference type="InterPro" id="IPR036412">
    <property type="entry name" value="HAD-like_sf"/>
</dbReference>
<accession>A0A367ZMT9</accession>
<evidence type="ECO:0000256" key="7">
    <source>
        <dbReference type="ARBA" id="ARBA00022967"/>
    </source>
</evidence>
<dbReference type="NCBIfam" id="TIGR01525">
    <property type="entry name" value="ATPase-IB_hvy"/>
    <property type="match status" value="1"/>
</dbReference>
<dbReference type="PROSITE" id="PS01047">
    <property type="entry name" value="HMA_1"/>
    <property type="match status" value="1"/>
</dbReference>
<dbReference type="SUPFAM" id="SSF81653">
    <property type="entry name" value="Calcium ATPase, transduction domain A"/>
    <property type="match status" value="1"/>
</dbReference>
<dbReference type="GO" id="GO:0012505">
    <property type="term" value="C:endomembrane system"/>
    <property type="evidence" value="ECO:0007669"/>
    <property type="project" value="UniProtKB-SubCell"/>
</dbReference>
<dbReference type="PANTHER" id="PTHR43520:SF8">
    <property type="entry name" value="P-TYPE CU(+) TRANSPORTER"/>
    <property type="match status" value="1"/>
</dbReference>
<dbReference type="PROSITE" id="PS00154">
    <property type="entry name" value="ATPASE_E1_E2"/>
    <property type="match status" value="1"/>
</dbReference>
<evidence type="ECO:0000256" key="5">
    <source>
        <dbReference type="ARBA" id="ARBA00022741"/>
    </source>
</evidence>
<keyword evidence="5 10" id="KW-0547">Nucleotide-binding</keyword>
<dbReference type="SUPFAM" id="SSF55008">
    <property type="entry name" value="HMA, heavy metal-associated domain"/>
    <property type="match status" value="1"/>
</dbReference>
<dbReference type="Pfam" id="PF00702">
    <property type="entry name" value="Hydrolase"/>
    <property type="match status" value="1"/>
</dbReference>
<keyword evidence="6 10" id="KW-0067">ATP-binding</keyword>